<dbReference type="PANTHER" id="PTHR24148">
    <property type="entry name" value="ANKYRIN REPEAT DOMAIN-CONTAINING PROTEIN 39 HOMOLOG-RELATED"/>
    <property type="match status" value="1"/>
</dbReference>
<dbReference type="Pfam" id="PF06985">
    <property type="entry name" value="HET"/>
    <property type="match status" value="1"/>
</dbReference>
<comment type="caution">
    <text evidence="2">The sequence shown here is derived from an EMBL/GenBank/DDBJ whole genome shotgun (WGS) entry which is preliminary data.</text>
</comment>
<evidence type="ECO:0000313" key="3">
    <source>
        <dbReference type="Proteomes" id="UP001152607"/>
    </source>
</evidence>
<dbReference type="AlphaFoldDB" id="A0A9W4UDF2"/>
<dbReference type="EMBL" id="CAOQHR010000003">
    <property type="protein sequence ID" value="CAI6332876.1"/>
    <property type="molecule type" value="Genomic_DNA"/>
</dbReference>
<protein>
    <recommendedName>
        <fullName evidence="1">Heterokaryon incompatibility domain-containing protein</fullName>
    </recommendedName>
</protein>
<name>A0A9W4UDF2_9PLEO</name>
<accession>A0A9W4UDF2</accession>
<dbReference type="InterPro" id="IPR010730">
    <property type="entry name" value="HET"/>
</dbReference>
<organism evidence="2 3">
    <name type="scientific">Periconia digitata</name>
    <dbReference type="NCBI Taxonomy" id="1303443"/>
    <lineage>
        <taxon>Eukaryota</taxon>
        <taxon>Fungi</taxon>
        <taxon>Dikarya</taxon>
        <taxon>Ascomycota</taxon>
        <taxon>Pezizomycotina</taxon>
        <taxon>Dothideomycetes</taxon>
        <taxon>Pleosporomycetidae</taxon>
        <taxon>Pleosporales</taxon>
        <taxon>Massarineae</taxon>
        <taxon>Periconiaceae</taxon>
        <taxon>Periconia</taxon>
    </lineage>
</organism>
<dbReference type="Pfam" id="PF26639">
    <property type="entry name" value="Het-6_barrel"/>
    <property type="match status" value="1"/>
</dbReference>
<reference evidence="2" key="1">
    <citation type="submission" date="2023-01" db="EMBL/GenBank/DDBJ databases">
        <authorList>
            <person name="Van Ghelder C."/>
            <person name="Rancurel C."/>
        </authorList>
    </citation>
    <scope>NUCLEOTIDE SEQUENCE</scope>
    <source>
        <strain evidence="2">CNCM I-4278</strain>
    </source>
</reference>
<feature type="domain" description="Heterokaryon incompatibility" evidence="1">
    <location>
        <begin position="160"/>
        <end position="334"/>
    </location>
</feature>
<proteinExistence type="predicted"/>
<dbReference type="PANTHER" id="PTHR24148:SF82">
    <property type="entry name" value="HETEROKARYON INCOMPATIBILITY DOMAIN-CONTAINING PROTEIN"/>
    <property type="match status" value="1"/>
</dbReference>
<evidence type="ECO:0000313" key="2">
    <source>
        <dbReference type="EMBL" id="CAI6332876.1"/>
    </source>
</evidence>
<gene>
    <name evidence="2" type="ORF">PDIGIT_LOCUS5909</name>
</gene>
<dbReference type="OrthoDB" id="2157530at2759"/>
<evidence type="ECO:0000259" key="1">
    <source>
        <dbReference type="Pfam" id="PF06985"/>
    </source>
</evidence>
<dbReference type="Proteomes" id="UP001152607">
    <property type="component" value="Unassembled WGS sequence"/>
</dbReference>
<sequence>MNEQVERYLPDYSRWLIYNGTTFKDFVRTVGNPASKAKSDEVILDAIVTALREQVNLAFPEVHNYGLMRPLVRNWTGVENVLRQDLPPSLFDRFQYLMLHGNTPRSIPQQPDGHKTNQIHSYKRLDPDSIRLLVVYPAKDKNAEVNCMLCHEKLTSNLPFEALSYVWGDASVLRRIRLDETEVMVTENLENALRALRDTRKPRVLWVDAVCINQMDMEEKSVQIQLMAKIYSFATQVVVWVGKASNTSAIALPLLATLIAPFGEDWSNTSAPIIGPCEICTRNQLYRTDSAAGLKHIWHEWSLYLRSRSSQEVLEALRTFFQRPWWQRIWIFQELVLAKKAVLVCGEMTMPWNDFHRAVGIIAVLCMDEAQELKKGNRAYVSPNHRSRLLKDIQDLVWPVGIMQVYRDKRATNSPISLEALLWTTSAFKATDGRDKVYAVLGLVNDDPEINEVIRPDYSISTDTLYRKVALYIIEHHQDLRVLENEFDNTGKCSKNGVLCLESWMPDFNHRLKGIPIDRDNVLPEFDARRAIYVDVVEGTSSKPYLFERQFNAGIHDSSTSLPISISDDLRTLTVTGIEFDRASEFFPICLPELKEVEKCLRYWHKEFHSRMDNRGEDSPYPPDTDTNAMFWRTVLANRWHPRHTAIMHPITSSELQHYGPFPPTTIEEQDKLLHEIAVQVRNRTMICGGRKLFWTAKGFVGLAPGYLREGDVIAVLLGARVPICLRKGTGVQGGWTVVGDCYVHGDIMHGDVVRAQQKGEGGYKLKQFDLQ</sequence>
<keyword evidence="3" id="KW-1185">Reference proteome</keyword>
<dbReference type="InterPro" id="IPR052895">
    <property type="entry name" value="HetReg/Transcr_Mod"/>
</dbReference>